<dbReference type="Proteomes" id="UP000663862">
    <property type="component" value="Unassembled WGS sequence"/>
</dbReference>
<evidence type="ECO:0000313" key="12">
    <source>
        <dbReference type="Proteomes" id="UP000663873"/>
    </source>
</evidence>
<dbReference type="EMBL" id="CAJNYD010000757">
    <property type="protein sequence ID" value="CAF3295209.1"/>
    <property type="molecule type" value="Genomic_DNA"/>
</dbReference>
<dbReference type="Proteomes" id="UP000663869">
    <property type="component" value="Unassembled WGS sequence"/>
</dbReference>
<evidence type="ECO:0000313" key="6">
    <source>
        <dbReference type="EMBL" id="CAF4213555.1"/>
    </source>
</evidence>
<sequence length="136" mass="16328">MTLLLHRQTHWPSTDLSTILDLHWSNHREQFVILTREDLYILVKNVILNDVLHKKSKNFRTLTSDDAQNALFIATTNTIEEYLLSILNFSKRRNLDRENIYSLRFNSKANQFGLIIGKFHEHKWYFEVINRLMIRL</sequence>
<dbReference type="EMBL" id="CAJNYU010002727">
    <property type="protein sequence ID" value="CAF3596781.1"/>
    <property type="molecule type" value="Genomic_DNA"/>
</dbReference>
<dbReference type="EMBL" id="CAJNYT010001926">
    <property type="protein sequence ID" value="CAF3436798.1"/>
    <property type="molecule type" value="Genomic_DNA"/>
</dbReference>
<keyword evidence="12" id="KW-1185">Reference proteome</keyword>
<dbReference type="EMBL" id="CAJOBS010002300">
    <property type="protein sequence ID" value="CAF4805727.1"/>
    <property type="molecule type" value="Genomic_DNA"/>
</dbReference>
<dbReference type="Proteomes" id="UP000663865">
    <property type="component" value="Unassembled WGS sequence"/>
</dbReference>
<dbReference type="AlphaFoldDB" id="A0A820YS91"/>
<evidence type="ECO:0000313" key="4">
    <source>
        <dbReference type="EMBL" id="CAF3436798.1"/>
    </source>
</evidence>
<dbReference type="Proteomes" id="UP000663873">
    <property type="component" value="Unassembled WGS sequence"/>
</dbReference>
<dbReference type="Proteomes" id="UP000663833">
    <property type="component" value="Unassembled WGS sequence"/>
</dbReference>
<dbReference type="EMBL" id="CAJOBQ010001480">
    <property type="protein sequence ID" value="CAF4490970.1"/>
    <property type="molecule type" value="Genomic_DNA"/>
</dbReference>
<evidence type="ECO:0000313" key="3">
    <source>
        <dbReference type="EMBL" id="CAF3433825.1"/>
    </source>
</evidence>
<dbReference type="EMBL" id="CAJOBR010000810">
    <property type="protein sequence ID" value="CAF4549194.1"/>
    <property type="molecule type" value="Genomic_DNA"/>
</dbReference>
<dbReference type="OrthoDB" id="10515375at2759"/>
<dbReference type="EMBL" id="CAJNXB010001155">
    <property type="protein sequence ID" value="CAF3138739.1"/>
    <property type="molecule type" value="Genomic_DNA"/>
</dbReference>
<name>A0A820YS91_9BILA</name>
<evidence type="ECO:0000313" key="1">
    <source>
        <dbReference type="EMBL" id="CAF3138739.1"/>
    </source>
</evidence>
<reference evidence="9" key="1">
    <citation type="submission" date="2021-02" db="EMBL/GenBank/DDBJ databases">
        <authorList>
            <person name="Nowell W R."/>
        </authorList>
    </citation>
    <scope>NUCLEOTIDE SEQUENCE</scope>
</reference>
<evidence type="ECO:0000313" key="8">
    <source>
        <dbReference type="EMBL" id="CAF4490970.1"/>
    </source>
</evidence>
<evidence type="ECO:0000313" key="5">
    <source>
        <dbReference type="EMBL" id="CAF3596781.1"/>
    </source>
</evidence>
<evidence type="ECO:0000313" key="11">
    <source>
        <dbReference type="Proteomes" id="UP000663848"/>
    </source>
</evidence>
<dbReference type="Proteomes" id="UP000663851">
    <property type="component" value="Unassembled WGS sequence"/>
</dbReference>
<dbReference type="EMBL" id="CAJOBP010000726">
    <property type="protein sequence ID" value="CAF4213555.1"/>
    <property type="molecule type" value="Genomic_DNA"/>
</dbReference>
<protein>
    <submittedName>
        <fullName evidence="9">Uncharacterized protein</fullName>
    </submittedName>
</protein>
<evidence type="ECO:0000313" key="7">
    <source>
        <dbReference type="EMBL" id="CAF4378945.1"/>
    </source>
</evidence>
<accession>A0A820YS91</accession>
<evidence type="ECO:0000313" key="9">
    <source>
        <dbReference type="EMBL" id="CAF4549194.1"/>
    </source>
</evidence>
<gene>
    <name evidence="5" type="ORF">FME351_LOCUS21741</name>
    <name evidence="4" type="ORF">GRG538_LOCUS13136</name>
    <name evidence="7" type="ORF">HFQ381_LOCUS18598</name>
    <name evidence="3" type="ORF">KIK155_LOCUS11051</name>
    <name evidence="2" type="ORF">LUA448_LOCUS7561</name>
    <name evidence="9" type="ORF">QYT958_LOCUS8177</name>
    <name evidence="1" type="ORF">TIS948_LOCUS9026</name>
    <name evidence="10" type="ORF">TOA249_LOCUS23652</name>
    <name evidence="8" type="ORF">TSG867_LOCUS20305</name>
    <name evidence="6" type="ORF">UJA718_LOCUS7293</name>
</gene>
<comment type="caution">
    <text evidence="9">The sequence shown here is derived from an EMBL/GenBank/DDBJ whole genome shotgun (WGS) entry which is preliminary data.</text>
</comment>
<evidence type="ECO:0000313" key="10">
    <source>
        <dbReference type="EMBL" id="CAF4805727.1"/>
    </source>
</evidence>
<proteinExistence type="predicted"/>
<dbReference type="Proteomes" id="UP000663838">
    <property type="component" value="Unassembled WGS sequence"/>
</dbReference>
<dbReference type="Proteomes" id="UP000663872">
    <property type="component" value="Unassembled WGS sequence"/>
</dbReference>
<dbReference type="Proteomes" id="UP000663825">
    <property type="component" value="Unassembled WGS sequence"/>
</dbReference>
<dbReference type="Proteomes" id="UP000663848">
    <property type="component" value="Unassembled WGS sequence"/>
</dbReference>
<organism evidence="9 11">
    <name type="scientific">Rotaria socialis</name>
    <dbReference type="NCBI Taxonomy" id="392032"/>
    <lineage>
        <taxon>Eukaryota</taxon>
        <taxon>Metazoa</taxon>
        <taxon>Spiralia</taxon>
        <taxon>Gnathifera</taxon>
        <taxon>Rotifera</taxon>
        <taxon>Eurotatoria</taxon>
        <taxon>Bdelloidea</taxon>
        <taxon>Philodinida</taxon>
        <taxon>Philodinidae</taxon>
        <taxon>Rotaria</taxon>
    </lineage>
</organism>
<dbReference type="EMBL" id="CAJOBO010001446">
    <property type="protein sequence ID" value="CAF4378945.1"/>
    <property type="molecule type" value="Genomic_DNA"/>
</dbReference>
<evidence type="ECO:0000313" key="2">
    <source>
        <dbReference type="EMBL" id="CAF3295209.1"/>
    </source>
</evidence>
<dbReference type="EMBL" id="CAJNYV010001705">
    <property type="protein sequence ID" value="CAF3433825.1"/>
    <property type="molecule type" value="Genomic_DNA"/>
</dbReference>